<sequence>MGFVWPVEKIDGWPPATLKRERQRGKKVFLKEREKGGEEGEDKYVAQTQQTQVRFSILEFQKM</sequence>
<organism evidence="1 2">
    <name type="scientific">Ricinus communis</name>
    <name type="common">Castor bean</name>
    <dbReference type="NCBI Taxonomy" id="3988"/>
    <lineage>
        <taxon>Eukaryota</taxon>
        <taxon>Viridiplantae</taxon>
        <taxon>Streptophyta</taxon>
        <taxon>Embryophyta</taxon>
        <taxon>Tracheophyta</taxon>
        <taxon>Spermatophyta</taxon>
        <taxon>Magnoliopsida</taxon>
        <taxon>eudicotyledons</taxon>
        <taxon>Gunneridae</taxon>
        <taxon>Pentapetalae</taxon>
        <taxon>rosids</taxon>
        <taxon>fabids</taxon>
        <taxon>Malpighiales</taxon>
        <taxon>Euphorbiaceae</taxon>
        <taxon>Acalyphoideae</taxon>
        <taxon>Acalypheae</taxon>
        <taxon>Ricinus</taxon>
    </lineage>
</organism>
<evidence type="ECO:0000313" key="1">
    <source>
        <dbReference type="EMBL" id="EEF48380.1"/>
    </source>
</evidence>
<dbReference type="EMBL" id="EQ973783">
    <property type="protein sequence ID" value="EEF48380.1"/>
    <property type="molecule type" value="Genomic_DNA"/>
</dbReference>
<dbReference type="InParanoid" id="B9RJ78"/>
<proteinExistence type="predicted"/>
<keyword evidence="2" id="KW-1185">Reference proteome</keyword>
<dbReference type="AlphaFoldDB" id="B9RJ78"/>
<dbReference type="Proteomes" id="UP000008311">
    <property type="component" value="Unassembled WGS sequence"/>
</dbReference>
<reference evidence="2" key="1">
    <citation type="journal article" date="2010" name="Nat. Biotechnol.">
        <title>Draft genome sequence of the oilseed species Ricinus communis.</title>
        <authorList>
            <person name="Chan A.P."/>
            <person name="Crabtree J."/>
            <person name="Zhao Q."/>
            <person name="Lorenzi H."/>
            <person name="Orvis J."/>
            <person name="Puiu D."/>
            <person name="Melake-Berhan A."/>
            <person name="Jones K.M."/>
            <person name="Redman J."/>
            <person name="Chen G."/>
            <person name="Cahoon E.B."/>
            <person name="Gedil M."/>
            <person name="Stanke M."/>
            <person name="Haas B.J."/>
            <person name="Wortman J.R."/>
            <person name="Fraser-Liggett C.M."/>
            <person name="Ravel J."/>
            <person name="Rabinowicz P.D."/>
        </authorList>
    </citation>
    <scope>NUCLEOTIDE SEQUENCE [LARGE SCALE GENOMIC DNA]</scope>
    <source>
        <strain evidence="2">cv. Hale</strain>
    </source>
</reference>
<accession>B9RJ78</accession>
<gene>
    <name evidence="1" type="ORF">RCOM_1032090</name>
</gene>
<name>B9RJ78_RICCO</name>
<protein>
    <submittedName>
        <fullName evidence="1">Uncharacterized protein</fullName>
    </submittedName>
</protein>
<evidence type="ECO:0000313" key="2">
    <source>
        <dbReference type="Proteomes" id="UP000008311"/>
    </source>
</evidence>